<gene>
    <name evidence="2" type="ORF">O6P43_016151</name>
</gene>
<feature type="compositionally biased region" description="Polar residues" evidence="1">
    <location>
        <begin position="16"/>
        <end position="25"/>
    </location>
</feature>
<dbReference type="EMBL" id="JARAOO010000006">
    <property type="protein sequence ID" value="KAJ7966729.1"/>
    <property type="molecule type" value="Genomic_DNA"/>
</dbReference>
<comment type="caution">
    <text evidence="2">The sequence shown here is derived from an EMBL/GenBank/DDBJ whole genome shotgun (WGS) entry which is preliminary data.</text>
</comment>
<feature type="compositionally biased region" description="Basic and acidic residues" evidence="1">
    <location>
        <begin position="98"/>
        <end position="111"/>
    </location>
</feature>
<reference evidence="2" key="1">
    <citation type="journal article" date="2023" name="Science">
        <title>Elucidation of the pathway for biosynthesis of saponin adjuvants from the soapbark tree.</title>
        <authorList>
            <person name="Reed J."/>
            <person name="Orme A."/>
            <person name="El-Demerdash A."/>
            <person name="Owen C."/>
            <person name="Martin L.B.B."/>
            <person name="Misra R.C."/>
            <person name="Kikuchi S."/>
            <person name="Rejzek M."/>
            <person name="Martin A.C."/>
            <person name="Harkess A."/>
            <person name="Leebens-Mack J."/>
            <person name="Louveau T."/>
            <person name="Stephenson M.J."/>
            <person name="Osbourn A."/>
        </authorList>
    </citation>
    <scope>NUCLEOTIDE SEQUENCE</scope>
    <source>
        <strain evidence="2">S10</strain>
    </source>
</reference>
<keyword evidence="3" id="KW-1185">Reference proteome</keyword>
<sequence>MDRFSERESVLLGCSPQRSPMNPSCSTKILQRKSAVDFHDVFGGPPRRSSIHEIQHSFSELPESIEMQKEDEALSCPWPAFKEKPVFGEENVNRRRSTSDDFFDDIFRGDDSSSPTTEEV</sequence>
<evidence type="ECO:0000313" key="3">
    <source>
        <dbReference type="Proteomes" id="UP001163823"/>
    </source>
</evidence>
<evidence type="ECO:0000313" key="2">
    <source>
        <dbReference type="EMBL" id="KAJ7966729.1"/>
    </source>
</evidence>
<dbReference type="AlphaFoldDB" id="A0AAD7LYP4"/>
<organism evidence="2 3">
    <name type="scientific">Quillaja saponaria</name>
    <name type="common">Soap bark tree</name>
    <dbReference type="NCBI Taxonomy" id="32244"/>
    <lineage>
        <taxon>Eukaryota</taxon>
        <taxon>Viridiplantae</taxon>
        <taxon>Streptophyta</taxon>
        <taxon>Embryophyta</taxon>
        <taxon>Tracheophyta</taxon>
        <taxon>Spermatophyta</taxon>
        <taxon>Magnoliopsida</taxon>
        <taxon>eudicotyledons</taxon>
        <taxon>Gunneridae</taxon>
        <taxon>Pentapetalae</taxon>
        <taxon>rosids</taxon>
        <taxon>fabids</taxon>
        <taxon>Fabales</taxon>
        <taxon>Quillajaceae</taxon>
        <taxon>Quillaja</taxon>
    </lineage>
</organism>
<dbReference type="Proteomes" id="UP001163823">
    <property type="component" value="Chromosome 6"/>
</dbReference>
<feature type="region of interest" description="Disordered" evidence="1">
    <location>
        <begin position="98"/>
        <end position="120"/>
    </location>
</feature>
<proteinExistence type="predicted"/>
<protein>
    <submittedName>
        <fullName evidence="2">J domain-containing protein required for chloroplast accumulation response 1</fullName>
    </submittedName>
</protein>
<dbReference type="KEGG" id="qsa:O6P43_016151"/>
<accession>A0AAD7LYP4</accession>
<evidence type="ECO:0000256" key="1">
    <source>
        <dbReference type="SAM" id="MobiDB-lite"/>
    </source>
</evidence>
<name>A0AAD7LYP4_QUISA</name>
<feature type="region of interest" description="Disordered" evidence="1">
    <location>
        <begin position="1"/>
        <end position="25"/>
    </location>
</feature>